<evidence type="ECO:0000256" key="1">
    <source>
        <dbReference type="SAM" id="MobiDB-lite"/>
    </source>
</evidence>
<dbReference type="EMBL" id="JACAGB010000001">
    <property type="protein sequence ID" value="KAF6392621.1"/>
    <property type="molecule type" value="Genomic_DNA"/>
</dbReference>
<evidence type="ECO:0000313" key="2">
    <source>
        <dbReference type="EMBL" id="KAF6392621.1"/>
    </source>
</evidence>
<accession>A0A7J8B275</accession>
<reference evidence="2 3" key="1">
    <citation type="journal article" date="2020" name="Nature">
        <title>Six reference-quality genomes reveal evolution of bat adaptations.</title>
        <authorList>
            <person name="Jebb D."/>
            <person name="Huang Z."/>
            <person name="Pippel M."/>
            <person name="Hughes G.M."/>
            <person name="Lavrichenko K."/>
            <person name="Devanna P."/>
            <person name="Winkler S."/>
            <person name="Jermiin L.S."/>
            <person name="Skirmuntt E.C."/>
            <person name="Katzourakis A."/>
            <person name="Burkitt-Gray L."/>
            <person name="Ray D.A."/>
            <person name="Sullivan K.A.M."/>
            <person name="Roscito J.G."/>
            <person name="Kirilenko B.M."/>
            <person name="Davalos L.M."/>
            <person name="Corthals A.P."/>
            <person name="Power M.L."/>
            <person name="Jones G."/>
            <person name="Ransome R.D."/>
            <person name="Dechmann D.K.N."/>
            <person name="Locatelli A.G."/>
            <person name="Puechmaille S.J."/>
            <person name="Fedrigo O."/>
            <person name="Jarvis E.D."/>
            <person name="Hiller M."/>
            <person name="Vernes S.C."/>
            <person name="Myers E.W."/>
            <person name="Teeling E.C."/>
        </authorList>
    </citation>
    <scope>NUCLEOTIDE SEQUENCE [LARGE SCALE GENOMIC DNA]</scope>
    <source>
        <strain evidence="2">MPipKuh1</strain>
        <tissue evidence="2">Flight muscle</tissue>
    </source>
</reference>
<sequence length="137" mass="15653">MNPQFSSQRCPPRVKSTVLKPGKGFECQQAFHPTKSPLSPLGFQLINPKPYFCLMPPNSPTCRETCYNWKSSEDFKIRTLPLTSDSEASWDQDRRSTEQGSERNNTGDPLPSSEWAWHCQNFLWEAKVTLVLQHPAP</sequence>
<gene>
    <name evidence="2" type="ORF">mPipKuh1_007810</name>
</gene>
<comment type="caution">
    <text evidence="2">The sequence shown here is derived from an EMBL/GenBank/DDBJ whole genome shotgun (WGS) entry which is preliminary data.</text>
</comment>
<protein>
    <submittedName>
        <fullName evidence="2">Uncharacterized protein</fullName>
    </submittedName>
</protein>
<proteinExistence type="predicted"/>
<feature type="region of interest" description="Disordered" evidence="1">
    <location>
        <begin position="83"/>
        <end position="112"/>
    </location>
</feature>
<feature type="compositionally biased region" description="Basic and acidic residues" evidence="1">
    <location>
        <begin position="91"/>
        <end position="101"/>
    </location>
</feature>
<keyword evidence="3" id="KW-1185">Reference proteome</keyword>
<evidence type="ECO:0000313" key="3">
    <source>
        <dbReference type="Proteomes" id="UP000558488"/>
    </source>
</evidence>
<organism evidence="2 3">
    <name type="scientific">Pipistrellus kuhlii</name>
    <name type="common">Kuhl's pipistrelle</name>
    <dbReference type="NCBI Taxonomy" id="59472"/>
    <lineage>
        <taxon>Eukaryota</taxon>
        <taxon>Metazoa</taxon>
        <taxon>Chordata</taxon>
        <taxon>Craniata</taxon>
        <taxon>Vertebrata</taxon>
        <taxon>Euteleostomi</taxon>
        <taxon>Mammalia</taxon>
        <taxon>Eutheria</taxon>
        <taxon>Laurasiatheria</taxon>
        <taxon>Chiroptera</taxon>
        <taxon>Yangochiroptera</taxon>
        <taxon>Vespertilionidae</taxon>
        <taxon>Pipistrellus</taxon>
    </lineage>
</organism>
<dbReference type="AlphaFoldDB" id="A0A7J8B275"/>
<dbReference type="Proteomes" id="UP000558488">
    <property type="component" value="Unassembled WGS sequence"/>
</dbReference>
<name>A0A7J8B275_PIPKU</name>